<dbReference type="OrthoDB" id="428260at2759"/>
<evidence type="ECO:0008006" key="4">
    <source>
        <dbReference type="Google" id="ProtNLM"/>
    </source>
</evidence>
<comment type="caution">
    <text evidence="1">The sequence shown here is derived from an EMBL/GenBank/DDBJ whole genome shotgun (WGS) entry which is preliminary data.</text>
</comment>
<dbReference type="AlphaFoldDB" id="A0A9W9JDW4"/>
<reference evidence="1" key="2">
    <citation type="journal article" date="2023" name="IMA Fungus">
        <title>Comparative genomic study of the Penicillium genus elucidates a diverse pangenome and 15 lateral gene transfer events.</title>
        <authorList>
            <person name="Petersen C."/>
            <person name="Sorensen T."/>
            <person name="Nielsen M.R."/>
            <person name="Sondergaard T.E."/>
            <person name="Sorensen J.L."/>
            <person name="Fitzpatrick D.A."/>
            <person name="Frisvad J.C."/>
            <person name="Nielsen K.L."/>
        </authorList>
    </citation>
    <scope>NUCLEOTIDE SEQUENCE</scope>
    <source>
        <strain evidence="1">IBT 20477</strain>
    </source>
</reference>
<accession>A0A9W9JDW4</accession>
<protein>
    <recommendedName>
        <fullName evidence="4">Aminoglycoside phosphotransferase domain-containing protein</fullName>
    </recommendedName>
</protein>
<name>A0A9W9JDW4_9EURO</name>
<evidence type="ECO:0000313" key="2">
    <source>
        <dbReference type="EMBL" id="KAJ5202280.1"/>
    </source>
</evidence>
<dbReference type="Proteomes" id="UP001150942">
    <property type="component" value="Unassembled WGS sequence"/>
</dbReference>
<dbReference type="EMBL" id="JAPQKQ010000006">
    <property type="protein sequence ID" value="KAJ5193155.1"/>
    <property type="molecule type" value="Genomic_DNA"/>
</dbReference>
<evidence type="ECO:0000313" key="3">
    <source>
        <dbReference type="Proteomes" id="UP001150942"/>
    </source>
</evidence>
<dbReference type="EMBL" id="JAPQKQ010000003">
    <property type="protein sequence ID" value="KAJ5202280.1"/>
    <property type="molecule type" value="Genomic_DNA"/>
</dbReference>
<gene>
    <name evidence="2" type="ORF">N7449_004359</name>
    <name evidence="1" type="ORF">N7449_009297</name>
</gene>
<reference evidence="1" key="1">
    <citation type="submission" date="2022-11" db="EMBL/GenBank/DDBJ databases">
        <authorList>
            <person name="Petersen C."/>
        </authorList>
    </citation>
    <scope>NUCLEOTIDE SEQUENCE</scope>
    <source>
        <strain evidence="1">IBT 20477</strain>
    </source>
</reference>
<proteinExistence type="predicted"/>
<keyword evidence="3" id="KW-1185">Reference proteome</keyword>
<organism evidence="1 3">
    <name type="scientific">Penicillium cf. viridicatum</name>
    <dbReference type="NCBI Taxonomy" id="2972119"/>
    <lineage>
        <taxon>Eukaryota</taxon>
        <taxon>Fungi</taxon>
        <taxon>Dikarya</taxon>
        <taxon>Ascomycota</taxon>
        <taxon>Pezizomycotina</taxon>
        <taxon>Eurotiomycetes</taxon>
        <taxon>Eurotiomycetidae</taxon>
        <taxon>Eurotiales</taxon>
        <taxon>Aspergillaceae</taxon>
        <taxon>Penicillium</taxon>
    </lineage>
</organism>
<evidence type="ECO:0000313" key="1">
    <source>
        <dbReference type="EMBL" id="KAJ5193155.1"/>
    </source>
</evidence>
<sequence>MKSLKVQSPGLAWVQRTFNLEPQWTVEPDPQAIEQTIQSLLPSSTVQVTFLAEGALNKLYDVKIDNEVFVMRVSLPVDQYYKTMSEVSTLQRPQECELKHVNTELALCR</sequence>